<name>I7GI63_MACFA</name>
<organism evidence="1">
    <name type="scientific">Macaca fascicularis</name>
    <name type="common">Crab-eating macaque</name>
    <name type="synonym">Cynomolgus monkey</name>
    <dbReference type="NCBI Taxonomy" id="9541"/>
    <lineage>
        <taxon>Eukaryota</taxon>
        <taxon>Metazoa</taxon>
        <taxon>Chordata</taxon>
        <taxon>Craniata</taxon>
        <taxon>Vertebrata</taxon>
        <taxon>Euteleostomi</taxon>
        <taxon>Mammalia</taxon>
        <taxon>Eutheria</taxon>
        <taxon>Euarchontoglires</taxon>
        <taxon>Primates</taxon>
        <taxon>Haplorrhini</taxon>
        <taxon>Catarrhini</taxon>
        <taxon>Cercopithecidae</taxon>
        <taxon>Cercopithecinae</taxon>
        <taxon>Macaca</taxon>
    </lineage>
</organism>
<sequence>MEGLDSHLVFPRSLKFPLLKVLPSITHHGADKIIQIFKSIGMVTLLKLLKLFITGVWLSSP</sequence>
<protein>
    <submittedName>
        <fullName evidence="1">Macaca fascicularis brain cDNA clone: QflA-17445, similar to human zinc finger protein 264 (ZNF264), mRNA, RefSeq: XM_375660.1</fullName>
    </submittedName>
</protein>
<accession>I7GI63</accession>
<evidence type="ECO:0000313" key="1">
    <source>
        <dbReference type="EMBL" id="BAE89336.1"/>
    </source>
</evidence>
<reference evidence="1" key="1">
    <citation type="journal article" date="2007" name="PLoS Biol.">
        <title>Rate of evolution in brain-expressed genes in humans and other primates.</title>
        <authorList>
            <person name="Wang H.-Y."/>
            <person name="Chien H.-C."/>
            <person name="Osada N."/>
            <person name="Hashimoto K."/>
            <person name="Sugano S."/>
            <person name="Gojobori T."/>
            <person name="Chou C.-K."/>
            <person name="Tsai S.-F."/>
            <person name="Wu C.-I."/>
            <person name="Shen C.-K.J."/>
        </authorList>
    </citation>
    <scope>NUCLEOTIDE SEQUENCE</scope>
</reference>
<dbReference type="AlphaFoldDB" id="I7GI63"/>
<proteinExistence type="evidence at transcript level"/>
<dbReference type="EMBL" id="AB172274">
    <property type="protein sequence ID" value="BAE89336.1"/>
    <property type="molecule type" value="mRNA"/>
</dbReference>